<dbReference type="CDD" id="cd16916">
    <property type="entry name" value="HATPase_CheA-like"/>
    <property type="match status" value="1"/>
</dbReference>
<dbReference type="FunFam" id="2.30.30.40:FF:000048">
    <property type="entry name" value="Chemotaxis protein CheA, putative"/>
    <property type="match status" value="1"/>
</dbReference>
<dbReference type="eggNOG" id="COG0643">
    <property type="taxonomic scope" value="Bacteria"/>
</dbReference>
<evidence type="ECO:0000256" key="3">
    <source>
        <dbReference type="ARBA" id="ARBA00022553"/>
    </source>
</evidence>
<evidence type="ECO:0000256" key="4">
    <source>
        <dbReference type="ARBA" id="ARBA00022679"/>
    </source>
</evidence>
<protein>
    <recommendedName>
        <fullName evidence="2">histidine kinase</fullName>
        <ecNumber evidence="2">2.7.13.3</ecNumber>
    </recommendedName>
</protein>
<reference evidence="8" key="1">
    <citation type="journal article" date="2014" name="Genome Announc.">
        <title>Draft genome sequences of the altered schaedler flora, a defined bacterial community from gnotobiotic mice.</title>
        <authorList>
            <person name="Wannemuehler M.J."/>
            <person name="Overstreet A.M."/>
            <person name="Ward D.V."/>
            <person name="Phillips G.J."/>
        </authorList>
    </citation>
    <scope>NUCLEOTIDE SEQUENCE</scope>
    <source>
        <strain evidence="8">ASF457</strain>
    </source>
</reference>
<dbReference type="Gene3D" id="3.30.565.10">
    <property type="entry name" value="Histidine kinase-like ATPase, C-terminal domain"/>
    <property type="match status" value="1"/>
</dbReference>
<name>V2RKV7_9BACT</name>
<accession>V2RKV7</accession>
<dbReference type="InterPro" id="IPR008207">
    <property type="entry name" value="Sig_transdc_His_kin_Hpt_dom"/>
</dbReference>
<dbReference type="PANTHER" id="PTHR43395">
    <property type="entry name" value="SENSOR HISTIDINE KINASE CHEA"/>
    <property type="match status" value="1"/>
</dbReference>
<dbReference type="EMBL" id="CP097562">
    <property type="protein sequence ID" value="USF24452.1"/>
    <property type="molecule type" value="Genomic_DNA"/>
</dbReference>
<feature type="region of interest" description="Disordered" evidence="7">
    <location>
        <begin position="135"/>
        <end position="174"/>
    </location>
</feature>
<dbReference type="SUPFAM" id="SSF50341">
    <property type="entry name" value="CheW-like"/>
    <property type="match status" value="1"/>
</dbReference>
<dbReference type="RefSeq" id="WP_023275834.1">
    <property type="nucleotide sequence ID" value="NZ_CP097562.1"/>
</dbReference>
<evidence type="ECO:0000256" key="5">
    <source>
        <dbReference type="ARBA" id="ARBA00022777"/>
    </source>
</evidence>
<dbReference type="InterPro" id="IPR011006">
    <property type="entry name" value="CheY-like_superfamily"/>
</dbReference>
<reference evidence="8" key="2">
    <citation type="submission" date="2022-05" db="EMBL/GenBank/DDBJ databases">
        <authorList>
            <person name="Proctor A.L."/>
            <person name="Phillips G.J."/>
            <person name="Wannemuehler M.J."/>
        </authorList>
    </citation>
    <scope>NUCLEOTIDE SEQUENCE</scope>
    <source>
        <strain evidence="8">ASF457</strain>
    </source>
</reference>
<dbReference type="PRINTS" id="PR00344">
    <property type="entry name" value="BCTRLSENSOR"/>
</dbReference>
<dbReference type="SMART" id="SM00260">
    <property type="entry name" value="CheW"/>
    <property type="match status" value="1"/>
</dbReference>
<dbReference type="InterPro" id="IPR004105">
    <property type="entry name" value="CheA-like_dim"/>
</dbReference>
<dbReference type="InterPro" id="IPR001789">
    <property type="entry name" value="Sig_transdc_resp-reg_receiver"/>
</dbReference>
<evidence type="ECO:0000256" key="1">
    <source>
        <dbReference type="ARBA" id="ARBA00000085"/>
    </source>
</evidence>
<dbReference type="PROSITE" id="PS50894">
    <property type="entry name" value="HPT"/>
    <property type="match status" value="1"/>
</dbReference>
<dbReference type="GO" id="GO:0006935">
    <property type="term" value="P:chemotaxis"/>
    <property type="evidence" value="ECO:0007669"/>
    <property type="project" value="InterPro"/>
</dbReference>
<dbReference type="PANTHER" id="PTHR43395:SF1">
    <property type="entry name" value="CHEMOTAXIS PROTEIN CHEA"/>
    <property type="match status" value="1"/>
</dbReference>
<organism evidence="8 9">
    <name type="scientific">Mucispirillum schaedleri ASF457</name>
    <dbReference type="NCBI Taxonomy" id="1379858"/>
    <lineage>
        <taxon>Bacteria</taxon>
        <taxon>Pseudomonadati</taxon>
        <taxon>Deferribacterota</taxon>
        <taxon>Deferribacteres</taxon>
        <taxon>Deferribacterales</taxon>
        <taxon>Mucispirillaceae</taxon>
        <taxon>Mucispirillum</taxon>
    </lineage>
</organism>
<dbReference type="PROSITE" id="PS50110">
    <property type="entry name" value="RESPONSE_REGULATORY"/>
    <property type="match status" value="1"/>
</dbReference>
<dbReference type="Pfam" id="PF01584">
    <property type="entry name" value="CheW"/>
    <property type="match status" value="1"/>
</dbReference>
<dbReference type="CDD" id="cd00088">
    <property type="entry name" value="HPT"/>
    <property type="match status" value="1"/>
</dbReference>
<dbReference type="Gene3D" id="1.10.287.560">
    <property type="entry name" value="Histidine kinase CheA-like, homodimeric domain"/>
    <property type="match status" value="1"/>
</dbReference>
<dbReference type="AlphaFoldDB" id="V2RKV7"/>
<keyword evidence="3" id="KW-0597">Phosphoprotein</keyword>
<dbReference type="SUPFAM" id="SSF47226">
    <property type="entry name" value="Histidine-containing phosphotransfer domain, HPT domain"/>
    <property type="match status" value="1"/>
</dbReference>
<dbReference type="InterPro" id="IPR037006">
    <property type="entry name" value="CheA-like_homodim_sf"/>
</dbReference>
<dbReference type="InterPro" id="IPR051315">
    <property type="entry name" value="Bact_Chemotaxis_CheA"/>
</dbReference>
<keyword evidence="5 8" id="KW-0418">Kinase</keyword>
<dbReference type="EC" id="2.7.13.3" evidence="2"/>
<dbReference type="Gene3D" id="3.40.50.2300">
    <property type="match status" value="1"/>
</dbReference>
<keyword evidence="9" id="KW-1185">Reference proteome</keyword>
<dbReference type="InterPro" id="IPR036097">
    <property type="entry name" value="HisK_dim/P_sf"/>
</dbReference>
<dbReference type="SMART" id="SM00448">
    <property type="entry name" value="REC"/>
    <property type="match status" value="1"/>
</dbReference>
<dbReference type="SMART" id="SM00387">
    <property type="entry name" value="HATPase_c"/>
    <property type="match status" value="1"/>
</dbReference>
<dbReference type="FunFam" id="3.30.565.10:FF:000016">
    <property type="entry name" value="Chemotaxis protein CheA, putative"/>
    <property type="match status" value="1"/>
</dbReference>
<dbReference type="SUPFAM" id="SSF55874">
    <property type="entry name" value="ATPase domain of HSP90 chaperone/DNA topoisomerase II/histidine kinase"/>
    <property type="match status" value="1"/>
</dbReference>
<dbReference type="SMART" id="SM01231">
    <property type="entry name" value="H-kinase_dim"/>
    <property type="match status" value="1"/>
</dbReference>
<dbReference type="SMART" id="SM00073">
    <property type="entry name" value="HPT"/>
    <property type="match status" value="1"/>
</dbReference>
<keyword evidence="4 8" id="KW-0808">Transferase</keyword>
<dbReference type="Gene3D" id="1.20.120.160">
    <property type="entry name" value="HPT domain"/>
    <property type="match status" value="1"/>
</dbReference>
<dbReference type="Pfam" id="PF00072">
    <property type="entry name" value="Response_reg"/>
    <property type="match status" value="1"/>
</dbReference>
<dbReference type="InterPro" id="IPR036641">
    <property type="entry name" value="HPT_dom_sf"/>
</dbReference>
<dbReference type="PROSITE" id="PS50851">
    <property type="entry name" value="CHEW"/>
    <property type="match status" value="1"/>
</dbReference>
<dbReference type="GO" id="GO:0000155">
    <property type="term" value="F:phosphorelay sensor kinase activity"/>
    <property type="evidence" value="ECO:0007669"/>
    <property type="project" value="InterPro"/>
</dbReference>
<comment type="catalytic activity">
    <reaction evidence="1">
        <text>ATP + protein L-histidine = ADP + protein N-phospho-L-histidine.</text>
        <dbReference type="EC" id="2.7.13.3"/>
    </reaction>
</comment>
<dbReference type="KEGG" id="msch:N508_001538"/>
<gene>
    <name evidence="8" type="primary">rcsC_3</name>
    <name evidence="8" type="ORF">N508_001538</name>
</gene>
<dbReference type="SUPFAM" id="SSF52172">
    <property type="entry name" value="CheY-like"/>
    <property type="match status" value="1"/>
</dbReference>
<dbReference type="Pfam" id="PF02895">
    <property type="entry name" value="H-kinase_dim"/>
    <property type="match status" value="1"/>
</dbReference>
<evidence type="ECO:0000256" key="6">
    <source>
        <dbReference type="SAM" id="Coils"/>
    </source>
</evidence>
<dbReference type="Pfam" id="PF02518">
    <property type="entry name" value="HATPase_c"/>
    <property type="match status" value="1"/>
</dbReference>
<keyword evidence="6" id="KW-0175">Coiled coil</keyword>
<evidence type="ECO:0000256" key="7">
    <source>
        <dbReference type="SAM" id="MobiDB-lite"/>
    </source>
</evidence>
<dbReference type="Pfam" id="PF01627">
    <property type="entry name" value="Hpt"/>
    <property type="match status" value="1"/>
</dbReference>
<dbReference type="InterPro" id="IPR036061">
    <property type="entry name" value="CheW-like_dom_sf"/>
</dbReference>
<sequence length="719" mass="79134">MNNDDMQELVQDFLVETNEIIENLDHDLVELESNQNDLELLNKIFRGAHTMKGSSSFLGFTKLAELTHHAEDILNKLRKSEMVVTREIMDTLLEFVDKTKQIINDIENGTDSADCSSVIENLKLASEGKLTARAKAAPAAQPAQAAKAAAPAPAPKPQAAPKQEAAKTTHQATQVEQTIRVDVSRLDSLVNLVGELVLSRNMLSQIAGELENKFENEYLVEQLLVATNSIGMNTTELQLAIMKTRMIAIGKVFNKFPRVVRDIARDTGKEIELIISGEETELDKQVIESIGDPLLHMIRNSCDHGVETPEARLAKGKPRMGTVNLSAYHEGNHVVIEIKDDGAGMDPDKLKRKAIEKGVITVEEANSMDDKQAFSLIFKAGFSTAEKITNISGRGVGMDVVRTNIEKLNGIITIDSKINEGSIFYLKLPLTLAIIQALLVEVAGETFAIPLASVVETVRITNEEIHSFEGREVLKLRDRVLSLVRLDEAFALDELEQDEIYVVVVALAEKQLGFIVDKLIGQEEIVIKSLGDYLGGNPGIAGATITGDGRVRLILDVAGVIEVAQNMPRRIRNTKKLSSNKRSSIQSVSKKTNAVKVLICDDSSTDRKITKKVLESQDWIETIEAPSGKDALNILSKDNSIDLVISDIMMPDMDGFRLARSMREKGYDMPIIAISARMEPSDKKKLTTSGVNAFISKPINQQLLLDKIDELISQKNNNG</sequence>
<evidence type="ECO:0000313" key="8">
    <source>
        <dbReference type="EMBL" id="USF24452.1"/>
    </source>
</evidence>
<dbReference type="SUPFAM" id="SSF47384">
    <property type="entry name" value="Homodimeric domain of signal transducing histidine kinase"/>
    <property type="match status" value="1"/>
</dbReference>
<dbReference type="PROSITE" id="PS50109">
    <property type="entry name" value="HIS_KIN"/>
    <property type="match status" value="1"/>
</dbReference>
<dbReference type="InterPro" id="IPR002545">
    <property type="entry name" value="CheW-lke_dom"/>
</dbReference>
<evidence type="ECO:0000313" key="9">
    <source>
        <dbReference type="Proteomes" id="UP000017429"/>
    </source>
</evidence>
<dbReference type="OrthoDB" id="9803176at2"/>
<feature type="compositionally biased region" description="Low complexity" evidence="7">
    <location>
        <begin position="135"/>
        <end position="151"/>
    </location>
</feature>
<dbReference type="GO" id="GO:0005737">
    <property type="term" value="C:cytoplasm"/>
    <property type="evidence" value="ECO:0007669"/>
    <property type="project" value="InterPro"/>
</dbReference>
<proteinExistence type="predicted"/>
<reference evidence="8" key="3">
    <citation type="submission" date="2022-06" db="EMBL/GenBank/DDBJ databases">
        <title>Resources to Facilitate Use of the Altered Schaedler Flora (ASF) Mouse Model to Study Microbiome Function.</title>
        <authorList>
            <person name="Proctor A."/>
            <person name="Parvinroo S."/>
            <person name="Richie T."/>
            <person name="Jia X."/>
            <person name="Lee S.T.M."/>
            <person name="Karp P.D."/>
            <person name="Paley S."/>
            <person name="Kostic A.D."/>
            <person name="Pierre J.F."/>
            <person name="Wannemuehler M.J."/>
            <person name="Phillips G.J."/>
        </authorList>
    </citation>
    <scope>NUCLEOTIDE SEQUENCE</scope>
    <source>
        <strain evidence="8">ASF457</strain>
    </source>
</reference>
<dbReference type="InterPro" id="IPR004358">
    <property type="entry name" value="Sig_transdc_His_kin-like_C"/>
</dbReference>
<dbReference type="Gene3D" id="2.30.30.40">
    <property type="entry name" value="SH3 Domains"/>
    <property type="match status" value="1"/>
</dbReference>
<feature type="coiled-coil region" evidence="6">
    <location>
        <begin position="14"/>
        <end position="41"/>
    </location>
</feature>
<dbReference type="CDD" id="cd00731">
    <property type="entry name" value="CheA_reg"/>
    <property type="match status" value="1"/>
</dbReference>
<dbReference type="InterPro" id="IPR036890">
    <property type="entry name" value="HATPase_C_sf"/>
</dbReference>
<dbReference type="CDD" id="cd17546">
    <property type="entry name" value="REC_hyHK_CKI1_RcsC-like"/>
    <property type="match status" value="1"/>
</dbReference>
<dbReference type="InterPro" id="IPR003594">
    <property type="entry name" value="HATPase_dom"/>
</dbReference>
<evidence type="ECO:0000256" key="2">
    <source>
        <dbReference type="ARBA" id="ARBA00012438"/>
    </source>
</evidence>
<dbReference type="Proteomes" id="UP000017429">
    <property type="component" value="Chromosome"/>
</dbReference>
<dbReference type="InterPro" id="IPR005467">
    <property type="entry name" value="His_kinase_dom"/>
</dbReference>